<protein>
    <submittedName>
        <fullName evidence="10">Dolichyl-phosphate-mannose-protein mannosyltransferase</fullName>
    </submittedName>
</protein>
<dbReference type="Proteomes" id="UP000184050">
    <property type="component" value="Unassembled WGS sequence"/>
</dbReference>
<dbReference type="InterPro" id="IPR050297">
    <property type="entry name" value="LipidA_mod_glycosyltrf_83"/>
</dbReference>
<feature type="transmembrane region" description="Helical" evidence="8">
    <location>
        <begin position="131"/>
        <end position="152"/>
    </location>
</feature>
<feature type="transmembrane region" description="Helical" evidence="8">
    <location>
        <begin position="317"/>
        <end position="339"/>
    </location>
</feature>
<feature type="transmembrane region" description="Helical" evidence="8">
    <location>
        <begin position="232"/>
        <end position="249"/>
    </location>
</feature>
<keyword evidence="6 8" id="KW-1133">Transmembrane helix</keyword>
<keyword evidence="3 10" id="KW-0328">Glycosyltransferase</keyword>
<feature type="transmembrane region" description="Helical" evidence="8">
    <location>
        <begin position="346"/>
        <end position="367"/>
    </location>
</feature>
<dbReference type="PANTHER" id="PTHR33908:SF11">
    <property type="entry name" value="MEMBRANE PROTEIN"/>
    <property type="match status" value="1"/>
</dbReference>
<dbReference type="STRING" id="1168035.SAMN05444280_102195"/>
<accession>A0A1M6BET8</accession>
<reference evidence="10 11" key="1">
    <citation type="submission" date="2016-11" db="EMBL/GenBank/DDBJ databases">
        <authorList>
            <person name="Jaros S."/>
            <person name="Januszkiewicz K."/>
            <person name="Wedrychowicz H."/>
        </authorList>
    </citation>
    <scope>NUCLEOTIDE SEQUENCE [LARGE SCALE GENOMIC DNA]</scope>
    <source>
        <strain evidence="10 11">DSM 27063</strain>
    </source>
</reference>
<evidence type="ECO:0000256" key="4">
    <source>
        <dbReference type="ARBA" id="ARBA00022679"/>
    </source>
</evidence>
<evidence type="ECO:0000256" key="5">
    <source>
        <dbReference type="ARBA" id="ARBA00022692"/>
    </source>
</evidence>
<keyword evidence="7 8" id="KW-0472">Membrane</keyword>
<dbReference type="OrthoDB" id="1112848at2"/>
<evidence type="ECO:0000256" key="6">
    <source>
        <dbReference type="ARBA" id="ARBA00022989"/>
    </source>
</evidence>
<comment type="subcellular location">
    <subcellularLocation>
        <location evidence="1">Cell membrane</location>
        <topology evidence="1">Multi-pass membrane protein</topology>
    </subcellularLocation>
</comment>
<gene>
    <name evidence="10" type="ORF">SAMN05444280_102195</name>
</gene>
<name>A0A1M6BET8_9BACT</name>
<evidence type="ECO:0000313" key="10">
    <source>
        <dbReference type="EMBL" id="SHI47274.1"/>
    </source>
</evidence>
<dbReference type="InterPro" id="IPR038731">
    <property type="entry name" value="RgtA/B/C-like"/>
</dbReference>
<dbReference type="RefSeq" id="WP_073164879.1">
    <property type="nucleotide sequence ID" value="NZ_FQZE01000002.1"/>
</dbReference>
<evidence type="ECO:0000256" key="7">
    <source>
        <dbReference type="ARBA" id="ARBA00023136"/>
    </source>
</evidence>
<keyword evidence="5 8" id="KW-0812">Transmembrane</keyword>
<dbReference type="GO" id="GO:0005886">
    <property type="term" value="C:plasma membrane"/>
    <property type="evidence" value="ECO:0007669"/>
    <property type="project" value="UniProtKB-SubCell"/>
</dbReference>
<proteinExistence type="predicted"/>
<feature type="transmembrane region" description="Helical" evidence="8">
    <location>
        <begin position="12"/>
        <end position="29"/>
    </location>
</feature>
<evidence type="ECO:0000256" key="2">
    <source>
        <dbReference type="ARBA" id="ARBA00022475"/>
    </source>
</evidence>
<dbReference type="GO" id="GO:0016763">
    <property type="term" value="F:pentosyltransferase activity"/>
    <property type="evidence" value="ECO:0007669"/>
    <property type="project" value="TreeGrafter"/>
</dbReference>
<dbReference type="AlphaFoldDB" id="A0A1M6BET8"/>
<feature type="transmembrane region" description="Helical" evidence="8">
    <location>
        <begin position="158"/>
        <end position="175"/>
    </location>
</feature>
<feature type="transmembrane region" description="Helical" evidence="8">
    <location>
        <begin position="291"/>
        <end position="311"/>
    </location>
</feature>
<feature type="domain" description="Glycosyltransferase RgtA/B/C/D-like" evidence="9">
    <location>
        <begin position="85"/>
        <end position="245"/>
    </location>
</feature>
<organism evidence="10 11">
    <name type="scientific">Tangfeifania diversioriginum</name>
    <dbReference type="NCBI Taxonomy" id="1168035"/>
    <lineage>
        <taxon>Bacteria</taxon>
        <taxon>Pseudomonadati</taxon>
        <taxon>Bacteroidota</taxon>
        <taxon>Bacteroidia</taxon>
        <taxon>Marinilabiliales</taxon>
        <taxon>Prolixibacteraceae</taxon>
        <taxon>Tangfeifania</taxon>
    </lineage>
</organism>
<feature type="transmembrane region" description="Helical" evidence="8">
    <location>
        <begin position="373"/>
        <end position="391"/>
    </location>
</feature>
<dbReference type="PANTHER" id="PTHR33908">
    <property type="entry name" value="MANNOSYLTRANSFERASE YKCB-RELATED"/>
    <property type="match status" value="1"/>
</dbReference>
<sequence length="521" mass="62444">MKTNIFKSKWFGNLLFLLVFVAMFFYYGLHESMFYPPQSVHVWRQTNCLSLTQNYYQHDLPFLQPEMHNQFGNGGTSGKAVGEFPIIYYLVAQLWDFFGNHEWVFKLVQILIFFTGMLALFSTLKYLFKNYFWAIFVSLLVFTSPMIVFYGPNFLPDVPALSLVFIAWYFVIRFTRKRRQHNLWWSALFFCLAMLLKVTSAISFIALGGWVVFELIFQQNQQRIFNFKIKHFLPFILFLLPVIAWYFYADYYNSVHKGHFSVHGIWPIWNITEENFLRVIDVQRKIYFKQLFWPVTQYLTVGIWLFLLITIKKMKPVYRYFILILPAGFIMQVLFWFQILDYHDYYLINLVVVLVAIWTIFIVQFRTFNLNRYVKYAVYGFFTLFFVWNVITCRDHLQIRYRGWMNAPFTKYHKALLELEPLFKRLGISKDDKVISLPDTSINSTLYYMNRKGYTTFGSDFSKKETFYRRIEQGAKYLIVNDSTILSSEVLQPFIKNKIGEFENVSVYDIRNIKPENQQPN</sequence>
<feature type="transmembrane region" description="Helical" evidence="8">
    <location>
        <begin position="103"/>
        <end position="124"/>
    </location>
</feature>
<evidence type="ECO:0000313" key="11">
    <source>
        <dbReference type="Proteomes" id="UP000184050"/>
    </source>
</evidence>
<keyword evidence="11" id="KW-1185">Reference proteome</keyword>
<dbReference type="Pfam" id="PF13231">
    <property type="entry name" value="PMT_2"/>
    <property type="match status" value="1"/>
</dbReference>
<feature type="transmembrane region" description="Helical" evidence="8">
    <location>
        <begin position="187"/>
        <end position="212"/>
    </location>
</feature>
<evidence type="ECO:0000256" key="3">
    <source>
        <dbReference type="ARBA" id="ARBA00022676"/>
    </source>
</evidence>
<keyword evidence="2" id="KW-1003">Cell membrane</keyword>
<dbReference type="GO" id="GO:0009103">
    <property type="term" value="P:lipopolysaccharide biosynthetic process"/>
    <property type="evidence" value="ECO:0007669"/>
    <property type="project" value="UniProtKB-ARBA"/>
</dbReference>
<dbReference type="EMBL" id="FQZE01000002">
    <property type="protein sequence ID" value="SHI47274.1"/>
    <property type="molecule type" value="Genomic_DNA"/>
</dbReference>
<keyword evidence="4 10" id="KW-0808">Transferase</keyword>
<evidence type="ECO:0000259" key="9">
    <source>
        <dbReference type="Pfam" id="PF13231"/>
    </source>
</evidence>
<evidence type="ECO:0000256" key="8">
    <source>
        <dbReference type="SAM" id="Phobius"/>
    </source>
</evidence>
<evidence type="ECO:0000256" key="1">
    <source>
        <dbReference type="ARBA" id="ARBA00004651"/>
    </source>
</evidence>